<dbReference type="PRINTS" id="PR01590">
    <property type="entry name" value="HTHFIS"/>
</dbReference>
<dbReference type="Pfam" id="PF00158">
    <property type="entry name" value="Sigma54_activat"/>
    <property type="match status" value="1"/>
</dbReference>
<dbReference type="PROSITE" id="PS50045">
    <property type="entry name" value="SIGMA54_INTERACT_4"/>
    <property type="match status" value="1"/>
</dbReference>
<dbReference type="PROSITE" id="PS00675">
    <property type="entry name" value="SIGMA54_INTERACT_1"/>
    <property type="match status" value="1"/>
</dbReference>
<dbReference type="InterPro" id="IPR003593">
    <property type="entry name" value="AAA+_ATPase"/>
</dbReference>
<comment type="caution">
    <text evidence="6">The sequence shown here is derived from an EMBL/GenBank/DDBJ whole genome shotgun (WGS) entry which is preliminary data.</text>
</comment>
<evidence type="ECO:0000256" key="2">
    <source>
        <dbReference type="ARBA" id="ARBA00022840"/>
    </source>
</evidence>
<evidence type="ECO:0000256" key="3">
    <source>
        <dbReference type="ARBA" id="ARBA00023015"/>
    </source>
</evidence>
<dbReference type="InterPro" id="IPR009057">
    <property type="entry name" value="Homeodomain-like_sf"/>
</dbReference>
<dbReference type="SUPFAM" id="SSF52540">
    <property type="entry name" value="P-loop containing nucleoside triphosphate hydrolases"/>
    <property type="match status" value="1"/>
</dbReference>
<reference evidence="6 7" key="1">
    <citation type="submission" date="2020-04" db="EMBL/GenBank/DDBJ databases">
        <authorList>
            <consortium name="Desulfovibrio sp. FSS-1 genome sequencing consortium"/>
            <person name="Shimoshige H."/>
            <person name="Kobayashi H."/>
            <person name="Maekawa T."/>
        </authorList>
    </citation>
    <scope>NUCLEOTIDE SEQUENCE [LARGE SCALE GENOMIC DNA]</scope>
    <source>
        <strain evidence="6 7">SIID29052-01</strain>
    </source>
</reference>
<proteinExistence type="predicted"/>
<organism evidence="6 7">
    <name type="scientific">Fundidesulfovibrio magnetotacticus</name>
    <dbReference type="NCBI Taxonomy" id="2730080"/>
    <lineage>
        <taxon>Bacteria</taxon>
        <taxon>Pseudomonadati</taxon>
        <taxon>Thermodesulfobacteriota</taxon>
        <taxon>Desulfovibrionia</taxon>
        <taxon>Desulfovibrionales</taxon>
        <taxon>Desulfovibrionaceae</taxon>
        <taxon>Fundidesulfovibrio</taxon>
    </lineage>
</organism>
<keyword evidence="2" id="KW-0067">ATP-binding</keyword>
<accession>A0A6V8LM39</accession>
<feature type="domain" description="Sigma-54 factor interaction" evidence="5">
    <location>
        <begin position="26"/>
        <end position="255"/>
    </location>
</feature>
<dbReference type="Gene3D" id="1.10.10.60">
    <property type="entry name" value="Homeodomain-like"/>
    <property type="match status" value="1"/>
</dbReference>
<reference evidence="6 7" key="2">
    <citation type="submission" date="2020-05" db="EMBL/GenBank/DDBJ databases">
        <title>Draft genome sequence of Desulfovibrio sp. strainFSS-1.</title>
        <authorList>
            <person name="Shimoshige H."/>
            <person name="Kobayashi H."/>
            <person name="Maekawa T."/>
        </authorList>
    </citation>
    <scope>NUCLEOTIDE SEQUENCE [LARGE SCALE GENOMIC DNA]</scope>
    <source>
        <strain evidence="6 7">SIID29052-01</strain>
    </source>
</reference>
<dbReference type="InterPro" id="IPR027417">
    <property type="entry name" value="P-loop_NTPase"/>
</dbReference>
<dbReference type="InterPro" id="IPR058031">
    <property type="entry name" value="AAA_lid_NorR"/>
</dbReference>
<dbReference type="InterPro" id="IPR002197">
    <property type="entry name" value="HTH_Fis"/>
</dbReference>
<gene>
    <name evidence="6" type="primary">zraR_11</name>
    <name evidence="6" type="ORF">NNJEOMEG_01576</name>
</gene>
<evidence type="ECO:0000313" key="7">
    <source>
        <dbReference type="Proteomes" id="UP000494245"/>
    </source>
</evidence>
<evidence type="ECO:0000313" key="6">
    <source>
        <dbReference type="EMBL" id="GFK93742.1"/>
    </source>
</evidence>
<name>A0A6V8LM39_9BACT</name>
<dbReference type="InterPro" id="IPR002078">
    <property type="entry name" value="Sigma_54_int"/>
</dbReference>
<dbReference type="Pfam" id="PF02954">
    <property type="entry name" value="HTH_8"/>
    <property type="match status" value="1"/>
</dbReference>
<keyword evidence="1" id="KW-0547">Nucleotide-binding</keyword>
<dbReference type="InterPro" id="IPR025662">
    <property type="entry name" value="Sigma_54_int_dom_ATP-bd_1"/>
</dbReference>
<keyword evidence="4" id="KW-0804">Transcription</keyword>
<dbReference type="AlphaFoldDB" id="A0A6V8LM39"/>
<dbReference type="RefSeq" id="WP_173083086.1">
    <property type="nucleotide sequence ID" value="NZ_BLTE01000006.1"/>
</dbReference>
<keyword evidence="7" id="KW-1185">Reference proteome</keyword>
<dbReference type="Pfam" id="PF25601">
    <property type="entry name" value="AAA_lid_14"/>
    <property type="match status" value="1"/>
</dbReference>
<dbReference type="Gene3D" id="1.10.8.60">
    <property type="match status" value="1"/>
</dbReference>
<dbReference type="GO" id="GO:0006355">
    <property type="term" value="P:regulation of DNA-templated transcription"/>
    <property type="evidence" value="ECO:0007669"/>
    <property type="project" value="InterPro"/>
</dbReference>
<dbReference type="SUPFAM" id="SSF46689">
    <property type="entry name" value="Homeodomain-like"/>
    <property type="match status" value="1"/>
</dbReference>
<keyword evidence="3" id="KW-0805">Transcription regulation</keyword>
<sequence>MDNGKNLPVRLDLEELPGEATGVTSVLIGSRAMRDVHKLASQVAPSDAPVLLQGESGTGKELFARLIHVFSNRKEKPFIPVNCGVLKGELFADKFFGHEAGAFTGASRQQKGSFELAQDGTLFLDEVGEIPPANQADFLRVLEQRTFRRLGGERNLPFEARIVAATNRNLLEMVRDGRFRADLYYRLNVVPVFLPPLRLRKEDIPMLASHFIEHFSLRYHRPPIFLTPDTLRAFQDYAWPGNARELRNLIERLVLVNPGPAVEPDDLPLEFHHGPAPHADNDDLPESLLLDDVVRDAETRAIHRAFRIANGDKTRTAQLLGISPRTLRHKVQQWGLVLKQRRGQDA</sequence>
<dbReference type="SMART" id="SM00382">
    <property type="entry name" value="AAA"/>
    <property type="match status" value="1"/>
</dbReference>
<protein>
    <submittedName>
        <fullName evidence="6">Transcriptional regulatory protein ZraR</fullName>
    </submittedName>
</protein>
<dbReference type="GO" id="GO:0043565">
    <property type="term" value="F:sequence-specific DNA binding"/>
    <property type="evidence" value="ECO:0007669"/>
    <property type="project" value="InterPro"/>
</dbReference>
<dbReference type="PANTHER" id="PTHR32071">
    <property type="entry name" value="TRANSCRIPTIONAL REGULATORY PROTEIN"/>
    <property type="match status" value="1"/>
</dbReference>
<dbReference type="Proteomes" id="UP000494245">
    <property type="component" value="Unassembled WGS sequence"/>
</dbReference>
<dbReference type="PANTHER" id="PTHR32071:SF57">
    <property type="entry name" value="C4-DICARBOXYLATE TRANSPORT TRANSCRIPTIONAL REGULATORY PROTEIN DCTD"/>
    <property type="match status" value="1"/>
</dbReference>
<evidence type="ECO:0000259" key="5">
    <source>
        <dbReference type="PROSITE" id="PS50045"/>
    </source>
</evidence>
<dbReference type="GO" id="GO:0005524">
    <property type="term" value="F:ATP binding"/>
    <property type="evidence" value="ECO:0007669"/>
    <property type="project" value="UniProtKB-KW"/>
</dbReference>
<dbReference type="EMBL" id="BLTE01000006">
    <property type="protein sequence ID" value="GFK93742.1"/>
    <property type="molecule type" value="Genomic_DNA"/>
</dbReference>
<dbReference type="FunFam" id="3.40.50.300:FF:000006">
    <property type="entry name" value="DNA-binding transcriptional regulator NtrC"/>
    <property type="match status" value="1"/>
</dbReference>
<dbReference type="Gene3D" id="3.40.50.300">
    <property type="entry name" value="P-loop containing nucleotide triphosphate hydrolases"/>
    <property type="match status" value="1"/>
</dbReference>
<evidence type="ECO:0000256" key="4">
    <source>
        <dbReference type="ARBA" id="ARBA00023163"/>
    </source>
</evidence>
<evidence type="ECO:0000256" key="1">
    <source>
        <dbReference type="ARBA" id="ARBA00022741"/>
    </source>
</evidence>
<dbReference type="CDD" id="cd00009">
    <property type="entry name" value="AAA"/>
    <property type="match status" value="1"/>
</dbReference>